<dbReference type="InterPro" id="IPR014284">
    <property type="entry name" value="RNA_pol_sigma-70_dom"/>
</dbReference>
<dbReference type="Pfam" id="PF04542">
    <property type="entry name" value="Sigma70_r2"/>
    <property type="match status" value="1"/>
</dbReference>
<keyword evidence="2" id="KW-0805">Transcription regulation</keyword>
<gene>
    <name evidence="8" type="ORF">H8S09_00320</name>
</gene>
<evidence type="ECO:0000256" key="3">
    <source>
        <dbReference type="ARBA" id="ARBA00023082"/>
    </source>
</evidence>
<evidence type="ECO:0000256" key="2">
    <source>
        <dbReference type="ARBA" id="ARBA00023015"/>
    </source>
</evidence>
<reference evidence="8 9" key="1">
    <citation type="submission" date="2020-08" db="EMBL/GenBank/DDBJ databases">
        <title>Genome public.</title>
        <authorList>
            <person name="Liu C."/>
            <person name="Sun Q."/>
        </authorList>
    </citation>
    <scope>NUCLEOTIDE SEQUENCE [LARGE SCALE GENOMIC DNA]</scope>
    <source>
        <strain evidence="8 9">NSJ-10</strain>
    </source>
</reference>
<dbReference type="GO" id="GO:0006352">
    <property type="term" value="P:DNA-templated transcription initiation"/>
    <property type="evidence" value="ECO:0007669"/>
    <property type="project" value="InterPro"/>
</dbReference>
<keyword evidence="4" id="KW-0804">Transcription</keyword>
<dbReference type="GO" id="GO:0003677">
    <property type="term" value="F:DNA binding"/>
    <property type="evidence" value="ECO:0007669"/>
    <property type="project" value="InterPro"/>
</dbReference>
<protein>
    <submittedName>
        <fullName evidence="8">Sigma-70 family RNA polymerase sigma factor</fullName>
    </submittedName>
</protein>
<dbReference type="SUPFAM" id="SSF88659">
    <property type="entry name" value="Sigma3 and sigma4 domains of RNA polymerase sigma factors"/>
    <property type="match status" value="1"/>
</dbReference>
<evidence type="ECO:0000259" key="7">
    <source>
        <dbReference type="Pfam" id="PF08281"/>
    </source>
</evidence>
<dbReference type="Proteomes" id="UP000615234">
    <property type="component" value="Unassembled WGS sequence"/>
</dbReference>
<dbReference type="EMBL" id="JACOOX010000001">
    <property type="protein sequence ID" value="MBC5661349.1"/>
    <property type="molecule type" value="Genomic_DNA"/>
</dbReference>
<dbReference type="InterPro" id="IPR013249">
    <property type="entry name" value="RNA_pol_sigma70_r4_t2"/>
</dbReference>
<accession>A0A8I0AE21</accession>
<feature type="compositionally biased region" description="Low complexity" evidence="5">
    <location>
        <begin position="373"/>
        <end position="386"/>
    </location>
</feature>
<dbReference type="Gene3D" id="1.10.1740.10">
    <property type="match status" value="1"/>
</dbReference>
<evidence type="ECO:0000256" key="4">
    <source>
        <dbReference type="ARBA" id="ARBA00023163"/>
    </source>
</evidence>
<keyword evidence="9" id="KW-1185">Reference proteome</keyword>
<dbReference type="NCBIfam" id="TIGR02937">
    <property type="entry name" value="sigma70-ECF"/>
    <property type="match status" value="1"/>
</dbReference>
<evidence type="ECO:0000313" key="8">
    <source>
        <dbReference type="EMBL" id="MBC5661349.1"/>
    </source>
</evidence>
<dbReference type="GO" id="GO:0016987">
    <property type="term" value="F:sigma factor activity"/>
    <property type="evidence" value="ECO:0007669"/>
    <property type="project" value="UniProtKB-KW"/>
</dbReference>
<feature type="region of interest" description="Disordered" evidence="5">
    <location>
        <begin position="631"/>
        <end position="654"/>
    </location>
</feature>
<feature type="compositionally biased region" description="Basic and acidic residues" evidence="5">
    <location>
        <begin position="631"/>
        <end position="650"/>
    </location>
</feature>
<evidence type="ECO:0000313" key="9">
    <source>
        <dbReference type="Proteomes" id="UP000615234"/>
    </source>
</evidence>
<feature type="domain" description="RNA polymerase sigma factor 70 region 4 type 2" evidence="7">
    <location>
        <begin position="151"/>
        <end position="202"/>
    </location>
</feature>
<evidence type="ECO:0000256" key="1">
    <source>
        <dbReference type="ARBA" id="ARBA00010641"/>
    </source>
</evidence>
<dbReference type="Pfam" id="PF08281">
    <property type="entry name" value="Sigma70_r4_2"/>
    <property type="match status" value="1"/>
</dbReference>
<keyword evidence="3" id="KW-0731">Sigma factor</keyword>
<dbReference type="InterPro" id="IPR036388">
    <property type="entry name" value="WH-like_DNA-bd_sf"/>
</dbReference>
<comment type="caution">
    <text evidence="8">The sequence shown here is derived from an EMBL/GenBank/DDBJ whole genome shotgun (WGS) entry which is preliminary data.</text>
</comment>
<dbReference type="Gene3D" id="1.10.10.10">
    <property type="entry name" value="Winged helix-like DNA-binding domain superfamily/Winged helix DNA-binding domain"/>
    <property type="match status" value="1"/>
</dbReference>
<dbReference type="CDD" id="cd06171">
    <property type="entry name" value="Sigma70_r4"/>
    <property type="match status" value="1"/>
</dbReference>
<organism evidence="8 9">
    <name type="scientific">Coprococcus hominis</name>
    <name type="common">ex Liu et al. 2022</name>
    <dbReference type="NCBI Taxonomy" id="2763039"/>
    <lineage>
        <taxon>Bacteria</taxon>
        <taxon>Bacillati</taxon>
        <taxon>Bacillota</taxon>
        <taxon>Clostridia</taxon>
        <taxon>Lachnospirales</taxon>
        <taxon>Lachnospiraceae</taxon>
        <taxon>Coprococcus</taxon>
    </lineage>
</organism>
<name>A0A8I0AE21_9FIRM</name>
<feature type="region of interest" description="Disordered" evidence="5">
    <location>
        <begin position="363"/>
        <end position="386"/>
    </location>
</feature>
<proteinExistence type="inferred from homology"/>
<dbReference type="PANTHER" id="PTHR43133:SF60">
    <property type="entry name" value="RNA POLYMERASE SIGMA FACTOR SIGV"/>
    <property type="match status" value="1"/>
</dbReference>
<dbReference type="InterPro" id="IPR007627">
    <property type="entry name" value="RNA_pol_sigma70_r2"/>
</dbReference>
<dbReference type="InterPro" id="IPR013324">
    <property type="entry name" value="RNA_pol_sigma_r3/r4-like"/>
</dbReference>
<evidence type="ECO:0000256" key="5">
    <source>
        <dbReference type="SAM" id="MobiDB-lite"/>
    </source>
</evidence>
<comment type="similarity">
    <text evidence="1">Belongs to the sigma-70 factor family. ECF subfamily.</text>
</comment>
<sequence length="815" mass="89112">MKCRTCGNDLQGNEYNCPFCGSCVDYTQAVEQAKAGREEGFTFLYENTYRNKLYIAMKYMKNEQDAMDVLQDAYIKAFARLDNLQDANAFPGWMSTIVAHTALNALQKKQAVLFSDLQNENDEGDVFEYNLEDENMSTQPEMACTVQETQDMVHELIDSLSDEQRVCVLMFHLEGYSIRDIATILGCSESTVKSRLNYGRKNIKAKAEELQKKGYKLYSYTPMCLLVYLLMAERGNMIVTHVFEQMAGIGGNVAAGIIHGGAMQMAGNVTGGAAQIAGGAAQAGATGQAAGGVTQAGAIGSAIGAVEGGKAIAATVGKQAFIKTVTGKIVIAAASVALIGGAVGAGFAYKHSQDKKKDQNATTEAASEASDDTVTTEVTTKAEATTEVTTEEPTEVTTEAAIDESLYKAAYKEVLESYKTQIDNYFWQYEYDYSTKTAKEEQTPIVFADVTGDGVPEMILVRSEHNEASIAQMDIYSFDGTKAKRIFGTDMEEYGGWDINAASGTSYYLFTTKKGTLYAYSGIGDEGYTDRYIKFALDDSGMLQKATTWARKEGPNEDYSATVVSCTKNESEISEDKYDTQVKKLQKNFDTLLMYNGQGKDKAKEVLGTLDDTAMTYDEAMEYLGKITQKKTDKTASDKKQEKSADKKEVSAGNAGEVAMTLPEDLPEKFILTSGVGAWGASMDIKPDGTFTASYYDSNYEGRSTSSGFGSFKNIKQVDKYTYTMELDTLKYDDEIGKVVANDNGYKTTFTELYGIAGGTTFTVYLPGAPTADMPDGMKNWLGFHYYNVPIPDALDCYAIYNVDKEKGYFSTGLQ</sequence>
<dbReference type="PANTHER" id="PTHR43133">
    <property type="entry name" value="RNA POLYMERASE ECF-TYPE SIGMA FACTO"/>
    <property type="match status" value="1"/>
</dbReference>
<dbReference type="SUPFAM" id="SSF88946">
    <property type="entry name" value="Sigma2 domain of RNA polymerase sigma factors"/>
    <property type="match status" value="1"/>
</dbReference>
<evidence type="ECO:0000259" key="6">
    <source>
        <dbReference type="Pfam" id="PF04542"/>
    </source>
</evidence>
<dbReference type="RefSeq" id="WP_186847189.1">
    <property type="nucleotide sequence ID" value="NZ_JACOOX010000001.1"/>
</dbReference>
<dbReference type="InterPro" id="IPR039425">
    <property type="entry name" value="RNA_pol_sigma-70-like"/>
</dbReference>
<feature type="domain" description="RNA polymerase sigma-70 region 2" evidence="6">
    <location>
        <begin position="45"/>
        <end position="110"/>
    </location>
</feature>
<dbReference type="InterPro" id="IPR013325">
    <property type="entry name" value="RNA_pol_sigma_r2"/>
</dbReference>
<dbReference type="AlphaFoldDB" id="A0A8I0AE21"/>